<comment type="caution">
    <text evidence="3">The sequence shown here is derived from an EMBL/GenBank/DDBJ whole genome shotgun (WGS) entry which is preliminary data.</text>
</comment>
<dbReference type="InterPro" id="IPR054845">
    <property type="entry name" value="Exosporium_prot_C"/>
</dbReference>
<dbReference type="InterPro" id="IPR057174">
    <property type="entry name" value="DUF7852"/>
</dbReference>
<evidence type="ECO:0000313" key="3">
    <source>
        <dbReference type="EMBL" id="OIJ10385.1"/>
    </source>
</evidence>
<accession>A0A1S2LFV8</accession>
<dbReference type="Proteomes" id="UP000179524">
    <property type="component" value="Unassembled WGS sequence"/>
</dbReference>
<dbReference type="RefSeq" id="WP_071310958.1">
    <property type="nucleotide sequence ID" value="NZ_MLQR01000050.1"/>
</dbReference>
<organism evidence="3 4">
    <name type="scientific">Anaerobacillus alkalilacustris</name>
    <dbReference type="NCBI Taxonomy" id="393763"/>
    <lineage>
        <taxon>Bacteria</taxon>
        <taxon>Bacillati</taxon>
        <taxon>Bacillota</taxon>
        <taxon>Bacilli</taxon>
        <taxon>Bacillales</taxon>
        <taxon>Bacillaceae</taxon>
        <taxon>Anaerobacillus</taxon>
    </lineage>
</organism>
<name>A0A1S2LFV8_9BACI</name>
<feature type="compositionally biased region" description="Basic residues" evidence="1">
    <location>
        <begin position="268"/>
        <end position="293"/>
    </location>
</feature>
<feature type="domain" description="DUF7852" evidence="2">
    <location>
        <begin position="53"/>
        <end position="140"/>
    </location>
</feature>
<dbReference type="AlphaFoldDB" id="A0A1S2LFV8"/>
<dbReference type="OrthoDB" id="2381017at2"/>
<keyword evidence="4" id="KW-1185">Reference proteome</keyword>
<protein>
    <recommendedName>
        <fullName evidence="2">DUF7852 domain-containing protein</fullName>
    </recommendedName>
</protein>
<evidence type="ECO:0000313" key="4">
    <source>
        <dbReference type="Proteomes" id="UP000179524"/>
    </source>
</evidence>
<reference evidence="3 4" key="1">
    <citation type="submission" date="2016-10" db="EMBL/GenBank/DDBJ databases">
        <title>Draft genome sequences of four alkaliphilic bacteria belonging to the Anaerobacillus genus.</title>
        <authorList>
            <person name="Bassil N.M."/>
            <person name="Lloyd J.R."/>
        </authorList>
    </citation>
    <scope>NUCLEOTIDE SEQUENCE [LARGE SCALE GENOMIC DNA]</scope>
    <source>
        <strain evidence="3 4">DSM 18345</strain>
    </source>
</reference>
<sequence length="346" mass="40410">MDMQHPWDGRDLTNFAPKTIHRIVPDQKKFGHKYCKKQTNIDSVSVTDGCCLNSDLNQKEKHRGLTVKVPVVLAEPQVEINLESFVKLQEPAIEVKRIRKNVELTQCEIVPSYYRNKKPVFKLFLAGFVRKNIEYATADLGNRHKIHGNIRHTTVKVPFSCITEITIEKGVSPSFHFQDPNPVAELEFLDPCTKLSRDQREFGNINSEFLNEKPFCELINTSVIELDIILDDHCFKKGADRTFRTLKEKMVVLITLKVLQNQQVSMGKNKHKDKDKKKEKHKIKHKHKHKVKVKVKEKEKEKEKRKKKDKDKDKDKDKCRVKKRGEKDKPTFILKKIIEKGLKKED</sequence>
<evidence type="ECO:0000259" key="2">
    <source>
        <dbReference type="Pfam" id="PF25250"/>
    </source>
</evidence>
<dbReference type="Pfam" id="PF25250">
    <property type="entry name" value="DUF7852"/>
    <property type="match status" value="1"/>
</dbReference>
<dbReference type="NCBIfam" id="NF045794">
    <property type="entry name" value="CsxC_fam"/>
    <property type="match status" value="1"/>
</dbReference>
<evidence type="ECO:0000256" key="1">
    <source>
        <dbReference type="SAM" id="MobiDB-lite"/>
    </source>
</evidence>
<feature type="region of interest" description="Disordered" evidence="1">
    <location>
        <begin position="264"/>
        <end position="325"/>
    </location>
</feature>
<proteinExistence type="predicted"/>
<dbReference type="EMBL" id="MLQR01000050">
    <property type="protein sequence ID" value="OIJ10385.1"/>
    <property type="molecule type" value="Genomic_DNA"/>
</dbReference>
<gene>
    <name evidence="3" type="ORF">BKP37_17715</name>
</gene>